<proteinExistence type="predicted"/>
<protein>
    <submittedName>
        <fullName evidence="1">Uncharacterized protein</fullName>
    </submittedName>
</protein>
<reference evidence="1 2" key="1">
    <citation type="journal article" date="2022" name="Nat. Plants">
        <title>Genomes of leafy and leafless Platanthera orchids illuminate the evolution of mycoheterotrophy.</title>
        <authorList>
            <person name="Li M.H."/>
            <person name="Liu K.W."/>
            <person name="Li Z."/>
            <person name="Lu H.C."/>
            <person name="Ye Q.L."/>
            <person name="Zhang D."/>
            <person name="Wang J.Y."/>
            <person name="Li Y.F."/>
            <person name="Zhong Z.M."/>
            <person name="Liu X."/>
            <person name="Yu X."/>
            <person name="Liu D.K."/>
            <person name="Tu X.D."/>
            <person name="Liu B."/>
            <person name="Hao Y."/>
            <person name="Liao X.Y."/>
            <person name="Jiang Y.T."/>
            <person name="Sun W.H."/>
            <person name="Chen J."/>
            <person name="Chen Y.Q."/>
            <person name="Ai Y."/>
            <person name="Zhai J.W."/>
            <person name="Wu S.S."/>
            <person name="Zhou Z."/>
            <person name="Hsiao Y.Y."/>
            <person name="Wu W.L."/>
            <person name="Chen Y.Y."/>
            <person name="Lin Y.F."/>
            <person name="Hsu J.L."/>
            <person name="Li C.Y."/>
            <person name="Wang Z.W."/>
            <person name="Zhao X."/>
            <person name="Zhong W.Y."/>
            <person name="Ma X.K."/>
            <person name="Ma L."/>
            <person name="Huang J."/>
            <person name="Chen G.Z."/>
            <person name="Huang M.Z."/>
            <person name="Huang L."/>
            <person name="Peng D.H."/>
            <person name="Luo Y.B."/>
            <person name="Zou S.Q."/>
            <person name="Chen S.P."/>
            <person name="Lan S."/>
            <person name="Tsai W.C."/>
            <person name="Van de Peer Y."/>
            <person name="Liu Z.J."/>
        </authorList>
    </citation>
    <scope>NUCLEOTIDE SEQUENCE [LARGE SCALE GENOMIC DNA]</scope>
    <source>
        <strain evidence="1">Lor287</strain>
    </source>
</reference>
<organism evidence="1 2">
    <name type="scientific">Platanthera zijinensis</name>
    <dbReference type="NCBI Taxonomy" id="2320716"/>
    <lineage>
        <taxon>Eukaryota</taxon>
        <taxon>Viridiplantae</taxon>
        <taxon>Streptophyta</taxon>
        <taxon>Embryophyta</taxon>
        <taxon>Tracheophyta</taxon>
        <taxon>Spermatophyta</taxon>
        <taxon>Magnoliopsida</taxon>
        <taxon>Liliopsida</taxon>
        <taxon>Asparagales</taxon>
        <taxon>Orchidaceae</taxon>
        <taxon>Orchidoideae</taxon>
        <taxon>Orchideae</taxon>
        <taxon>Orchidinae</taxon>
        <taxon>Platanthera</taxon>
    </lineage>
</organism>
<sequence length="82" mass="9418">MPKEFLFLIVTLTSFTRQTIIATGLRFPNGLRPNNFPRAKTHKYLSCPSEILALSLSSIFLLTRFLRPQSALRLEYFALLSE</sequence>
<dbReference type="AlphaFoldDB" id="A0AAP0BFG8"/>
<dbReference type="EMBL" id="JBBWWQ010000010">
    <property type="protein sequence ID" value="KAK8936845.1"/>
    <property type="molecule type" value="Genomic_DNA"/>
</dbReference>
<name>A0AAP0BFG8_9ASPA</name>
<evidence type="ECO:0000313" key="2">
    <source>
        <dbReference type="Proteomes" id="UP001418222"/>
    </source>
</evidence>
<gene>
    <name evidence="1" type="ORF">KSP39_PZI012698</name>
</gene>
<dbReference type="Proteomes" id="UP001418222">
    <property type="component" value="Unassembled WGS sequence"/>
</dbReference>
<comment type="caution">
    <text evidence="1">The sequence shown here is derived from an EMBL/GenBank/DDBJ whole genome shotgun (WGS) entry which is preliminary data.</text>
</comment>
<evidence type="ECO:0000313" key="1">
    <source>
        <dbReference type="EMBL" id="KAK8936845.1"/>
    </source>
</evidence>
<keyword evidence="2" id="KW-1185">Reference proteome</keyword>
<accession>A0AAP0BFG8</accession>